<evidence type="ECO:0000259" key="3">
    <source>
        <dbReference type="Pfam" id="PF03446"/>
    </source>
</evidence>
<dbReference type="GO" id="GO:0031491">
    <property type="term" value="F:nucleosome binding"/>
    <property type="evidence" value="ECO:0007669"/>
    <property type="project" value="TreeGrafter"/>
</dbReference>
<reference evidence="5" key="2">
    <citation type="submission" date="2025-09" db="UniProtKB">
        <authorList>
            <consortium name="Ensembl"/>
        </authorList>
    </citation>
    <scope>IDENTIFICATION</scope>
</reference>
<keyword evidence="6" id="KW-1185">Reference proteome</keyword>
<dbReference type="InterPro" id="IPR006115">
    <property type="entry name" value="6PGDH_NADP-bd"/>
</dbReference>
<dbReference type="GO" id="GO:0140673">
    <property type="term" value="P:transcription elongation-coupled chromatin remodeling"/>
    <property type="evidence" value="ECO:0007669"/>
    <property type="project" value="TreeGrafter"/>
</dbReference>
<dbReference type="InterPro" id="IPR036291">
    <property type="entry name" value="NAD(P)-bd_dom_sf"/>
</dbReference>
<dbReference type="InterPro" id="IPR013328">
    <property type="entry name" value="6PGD_dom2"/>
</dbReference>
<dbReference type="Gene3D" id="3.40.50.720">
    <property type="entry name" value="NAD(P)-binding Rossmann-like Domain"/>
    <property type="match status" value="1"/>
</dbReference>
<feature type="region of interest" description="Disordered" evidence="2">
    <location>
        <begin position="64"/>
        <end position="154"/>
    </location>
</feature>
<feature type="compositionally biased region" description="Basic and acidic residues" evidence="2">
    <location>
        <begin position="77"/>
        <end position="129"/>
    </location>
</feature>
<dbReference type="GO" id="GO:0000785">
    <property type="term" value="C:chromatin"/>
    <property type="evidence" value="ECO:0007669"/>
    <property type="project" value="TreeGrafter"/>
</dbReference>
<evidence type="ECO:0000313" key="6">
    <source>
        <dbReference type="Proteomes" id="UP000233080"/>
    </source>
</evidence>
<accession>A0A2K5J9G7</accession>
<dbReference type="OMA" id="WNCTEGA"/>
<dbReference type="InterPro" id="IPR029154">
    <property type="entry name" value="HIBADH-like_NADP-bd"/>
</dbReference>
<evidence type="ECO:0000256" key="2">
    <source>
        <dbReference type="SAM" id="MobiDB-lite"/>
    </source>
</evidence>
<dbReference type="Ensembl" id="ENSCANT00000048564.1">
    <property type="protein sequence ID" value="ENSCANP00000025558.1"/>
    <property type="gene ID" value="ENSCANG00000036218.1"/>
</dbReference>
<dbReference type="InterPro" id="IPR008927">
    <property type="entry name" value="6-PGluconate_DH-like_C_sf"/>
</dbReference>
<evidence type="ECO:0000259" key="4">
    <source>
        <dbReference type="Pfam" id="PF14833"/>
    </source>
</evidence>
<dbReference type="Gene3D" id="1.10.1040.10">
    <property type="entry name" value="N-(1-d-carboxylethyl)-l-norvaline Dehydrogenase, domain 2"/>
    <property type="match status" value="1"/>
</dbReference>
<dbReference type="FunFam" id="1.10.1040.10:FF:000011">
    <property type="entry name" value="putative oxidoreductase GLYR1 isoform X1"/>
    <property type="match status" value="1"/>
</dbReference>
<dbReference type="GO" id="GO:0051287">
    <property type="term" value="F:NAD binding"/>
    <property type="evidence" value="ECO:0007669"/>
    <property type="project" value="InterPro"/>
</dbReference>
<evidence type="ECO:0008006" key="7">
    <source>
        <dbReference type="Google" id="ProtNLM"/>
    </source>
</evidence>
<protein>
    <recommendedName>
        <fullName evidence="7">Glyoxylate reductase 1 homolog</fullName>
    </recommendedName>
</protein>
<dbReference type="Pfam" id="PF03446">
    <property type="entry name" value="NAD_binding_2"/>
    <property type="match status" value="1"/>
</dbReference>
<dbReference type="PANTHER" id="PTHR43580">
    <property type="entry name" value="OXIDOREDUCTASE GLYR1-RELATED"/>
    <property type="match status" value="1"/>
</dbReference>
<evidence type="ECO:0000256" key="1">
    <source>
        <dbReference type="ARBA" id="ARBA00007598"/>
    </source>
</evidence>
<organism evidence="5 6">
    <name type="scientific">Colobus angolensis palliatus</name>
    <name type="common">Peters' Angolan colobus</name>
    <dbReference type="NCBI Taxonomy" id="336983"/>
    <lineage>
        <taxon>Eukaryota</taxon>
        <taxon>Metazoa</taxon>
        <taxon>Chordata</taxon>
        <taxon>Craniata</taxon>
        <taxon>Vertebrata</taxon>
        <taxon>Euteleostomi</taxon>
        <taxon>Mammalia</taxon>
        <taxon>Eutheria</taxon>
        <taxon>Euarchontoglires</taxon>
        <taxon>Primates</taxon>
        <taxon>Haplorrhini</taxon>
        <taxon>Catarrhini</taxon>
        <taxon>Cercopithecidae</taxon>
        <taxon>Colobinae</taxon>
        <taxon>Colobus</taxon>
    </lineage>
</organism>
<name>A0A2K5J9G7_COLAP</name>
<feature type="domain" description="6-phosphogluconate dehydrogenase NADP-binding" evidence="3">
    <location>
        <begin position="198"/>
        <end position="335"/>
    </location>
</feature>
<dbReference type="AlphaFoldDB" id="A0A2K5J9G7"/>
<dbReference type="SUPFAM" id="SSF51735">
    <property type="entry name" value="NAD(P)-binding Rossmann-fold domains"/>
    <property type="match status" value="1"/>
</dbReference>
<dbReference type="Proteomes" id="UP000233080">
    <property type="component" value="Unassembled WGS sequence"/>
</dbReference>
<dbReference type="GO" id="GO:0003677">
    <property type="term" value="F:DNA binding"/>
    <property type="evidence" value="ECO:0007669"/>
    <property type="project" value="TreeGrafter"/>
</dbReference>
<dbReference type="GO" id="GO:0050661">
    <property type="term" value="F:NADP binding"/>
    <property type="evidence" value="ECO:0007669"/>
    <property type="project" value="InterPro"/>
</dbReference>
<comment type="similarity">
    <text evidence="1">Belongs to the HIBADH-related family. NP60 subfamily.</text>
</comment>
<dbReference type="SUPFAM" id="SSF63748">
    <property type="entry name" value="Tudor/PWWP/MBT"/>
    <property type="match status" value="1"/>
</dbReference>
<evidence type="ECO:0000313" key="5">
    <source>
        <dbReference type="Ensembl" id="ENSCANP00000025558.1"/>
    </source>
</evidence>
<dbReference type="InterPro" id="IPR051265">
    <property type="entry name" value="HIBADH-related_NP60_sf"/>
</dbReference>
<dbReference type="STRING" id="336983.ENSCANP00000025558"/>
<dbReference type="SUPFAM" id="SSF48179">
    <property type="entry name" value="6-phosphogluconate dehydrogenase C-terminal domain-like"/>
    <property type="match status" value="1"/>
</dbReference>
<dbReference type="PANTHER" id="PTHR43580:SF2">
    <property type="entry name" value="CYTOKINE-LIKE NUCLEAR FACTOR N-PAC"/>
    <property type="match status" value="1"/>
</dbReference>
<proteinExistence type="inferred from homology"/>
<dbReference type="Pfam" id="PF14833">
    <property type="entry name" value="NAD_binding_11"/>
    <property type="match status" value="1"/>
</dbReference>
<sequence length="455" mass="49951">MGAVSLLFSNLMRGKLGWYLPSPGKIVNSLKDLKKPHGARCSDHAWIKVKQLKPYHAHKEEMIKINKGKRFQQAVDPKGKDQTSSHNSADDKNRLNSSEERSRPNSGDKKCKHSLSEEKVKKIMGEGKKRVSSGSSERGSKSPLKRTQEQNPQNTLKWMMARLMAAFKWSRPEVTKQKPSLSVTRKLVPPPSGQLTAGLGIVSSLLKMGHTVTVWNCTEGACLGRTPAEVLSTCDTTFAHVLDPKAAKDLVLGPSDMLQGIHPGKCYVDMSTVDTDIVTELAQVIRGRFREASISGNQQLSNQGMLVILAAGDRGLYEDCSSCIQAMGKTSFFLGEVGNAAKMMLIINMVQGSFMGMITEVLTLAQVTDQSQQTLLDILSQGQLASILLDQKCQNILQGNFKPDFYLKYMQKDLCLVIALGIAVNHPTPMATAANKVYKRAKSDNMSAVSQAYIH</sequence>
<feature type="domain" description="3-hydroxyisobutyrate dehydrogenase-like NAD-binding" evidence="4">
    <location>
        <begin position="338"/>
        <end position="445"/>
    </location>
</feature>
<reference evidence="5" key="1">
    <citation type="submission" date="2025-08" db="UniProtKB">
        <authorList>
            <consortium name="Ensembl"/>
        </authorList>
    </citation>
    <scope>IDENTIFICATION</scope>
</reference>